<gene>
    <name evidence="7" type="ORF">MKQ68_06885</name>
</gene>
<dbReference type="InterPro" id="IPR013325">
    <property type="entry name" value="RNA_pol_sigma_r2"/>
</dbReference>
<reference evidence="7" key="1">
    <citation type="submission" date="2022-10" db="EMBL/GenBank/DDBJ databases">
        <title>Chitinophaga sp. nov., isolated from soil.</title>
        <authorList>
            <person name="Jeon C.O."/>
        </authorList>
    </citation>
    <scope>NUCLEOTIDE SEQUENCE</scope>
    <source>
        <strain evidence="7">R8</strain>
    </source>
</reference>
<evidence type="ECO:0000256" key="4">
    <source>
        <dbReference type="ARBA" id="ARBA00023163"/>
    </source>
</evidence>
<dbReference type="Gene3D" id="1.10.10.10">
    <property type="entry name" value="Winged helix-like DNA-binding domain superfamily/Winged helix DNA-binding domain"/>
    <property type="match status" value="1"/>
</dbReference>
<dbReference type="InterPro" id="IPR013324">
    <property type="entry name" value="RNA_pol_sigma_r3/r4-like"/>
</dbReference>
<proteinExistence type="inferred from homology"/>
<evidence type="ECO:0000313" key="7">
    <source>
        <dbReference type="EMBL" id="UYQ94815.1"/>
    </source>
</evidence>
<evidence type="ECO:0000256" key="1">
    <source>
        <dbReference type="ARBA" id="ARBA00010641"/>
    </source>
</evidence>
<dbReference type="EMBL" id="CP107006">
    <property type="protein sequence ID" value="UYQ94815.1"/>
    <property type="molecule type" value="Genomic_DNA"/>
</dbReference>
<evidence type="ECO:0000256" key="2">
    <source>
        <dbReference type="ARBA" id="ARBA00023015"/>
    </source>
</evidence>
<protein>
    <submittedName>
        <fullName evidence="7">RNA polymerase sigma-70 factor</fullName>
    </submittedName>
</protein>
<dbReference type="InterPro" id="IPR007627">
    <property type="entry name" value="RNA_pol_sigma70_r2"/>
</dbReference>
<dbReference type="InterPro" id="IPR039425">
    <property type="entry name" value="RNA_pol_sigma-70-like"/>
</dbReference>
<dbReference type="NCBIfam" id="TIGR02985">
    <property type="entry name" value="Sig70_bacteroi1"/>
    <property type="match status" value="1"/>
</dbReference>
<dbReference type="InterPro" id="IPR014284">
    <property type="entry name" value="RNA_pol_sigma-70_dom"/>
</dbReference>
<dbReference type="Pfam" id="PF04542">
    <property type="entry name" value="Sigma70_r2"/>
    <property type="match status" value="1"/>
</dbReference>
<dbReference type="Proteomes" id="UP001162741">
    <property type="component" value="Chromosome"/>
</dbReference>
<dbReference type="SUPFAM" id="SSF88946">
    <property type="entry name" value="Sigma2 domain of RNA polymerase sigma factors"/>
    <property type="match status" value="1"/>
</dbReference>
<name>A0ABY6J562_9BACT</name>
<sequence length="196" mass="22836">MIHPLERTLFRRISRGEEKAFRQVYDLYFSRLSAFVFKLSKSTHITEEVIQDVFLRLWQSRAQLADVEQPEAWIFTMARNRCTDLLRSLAASGHFNADLPEQEPAAAYSAEERLSVNELRQLVQEALEALSIQKQTIFRLSKEEGLSHDEIAERMQLSKSTVKNHLSESLKHIRGHIQKSDNPELYLVLFLIHYLP</sequence>
<evidence type="ECO:0000313" key="8">
    <source>
        <dbReference type="Proteomes" id="UP001162741"/>
    </source>
</evidence>
<dbReference type="PANTHER" id="PTHR43133:SF46">
    <property type="entry name" value="RNA POLYMERASE SIGMA-70 FACTOR ECF SUBFAMILY"/>
    <property type="match status" value="1"/>
</dbReference>
<keyword evidence="8" id="KW-1185">Reference proteome</keyword>
<keyword evidence="4" id="KW-0804">Transcription</keyword>
<dbReference type="InterPro" id="IPR013249">
    <property type="entry name" value="RNA_pol_sigma70_r4_t2"/>
</dbReference>
<dbReference type="PANTHER" id="PTHR43133">
    <property type="entry name" value="RNA POLYMERASE ECF-TYPE SIGMA FACTO"/>
    <property type="match status" value="1"/>
</dbReference>
<organism evidence="7 8">
    <name type="scientific">Chitinophaga horti</name>
    <dbReference type="NCBI Taxonomy" id="2920382"/>
    <lineage>
        <taxon>Bacteria</taxon>
        <taxon>Pseudomonadati</taxon>
        <taxon>Bacteroidota</taxon>
        <taxon>Chitinophagia</taxon>
        <taxon>Chitinophagales</taxon>
        <taxon>Chitinophagaceae</taxon>
        <taxon>Chitinophaga</taxon>
    </lineage>
</organism>
<dbReference type="InterPro" id="IPR036388">
    <property type="entry name" value="WH-like_DNA-bd_sf"/>
</dbReference>
<dbReference type="CDD" id="cd06171">
    <property type="entry name" value="Sigma70_r4"/>
    <property type="match status" value="1"/>
</dbReference>
<keyword evidence="2" id="KW-0805">Transcription regulation</keyword>
<evidence type="ECO:0000256" key="3">
    <source>
        <dbReference type="ARBA" id="ARBA00023082"/>
    </source>
</evidence>
<accession>A0ABY6J562</accession>
<feature type="domain" description="RNA polymerase sigma factor 70 region 4 type 2" evidence="6">
    <location>
        <begin position="121"/>
        <end position="173"/>
    </location>
</feature>
<feature type="domain" description="RNA polymerase sigma-70 region 2" evidence="5">
    <location>
        <begin position="25"/>
        <end position="89"/>
    </location>
</feature>
<dbReference type="NCBIfam" id="TIGR02937">
    <property type="entry name" value="sigma70-ECF"/>
    <property type="match status" value="1"/>
</dbReference>
<dbReference type="Pfam" id="PF08281">
    <property type="entry name" value="Sigma70_r4_2"/>
    <property type="match status" value="1"/>
</dbReference>
<dbReference type="Gene3D" id="1.10.1740.10">
    <property type="match status" value="1"/>
</dbReference>
<dbReference type="RefSeq" id="WP_244840292.1">
    <property type="nucleotide sequence ID" value="NZ_CP107006.1"/>
</dbReference>
<keyword evidence="3" id="KW-0731">Sigma factor</keyword>
<dbReference type="InterPro" id="IPR014327">
    <property type="entry name" value="RNA_pol_sigma70_bacteroid"/>
</dbReference>
<evidence type="ECO:0000259" key="6">
    <source>
        <dbReference type="Pfam" id="PF08281"/>
    </source>
</evidence>
<dbReference type="SUPFAM" id="SSF88659">
    <property type="entry name" value="Sigma3 and sigma4 domains of RNA polymerase sigma factors"/>
    <property type="match status" value="1"/>
</dbReference>
<evidence type="ECO:0000259" key="5">
    <source>
        <dbReference type="Pfam" id="PF04542"/>
    </source>
</evidence>
<comment type="similarity">
    <text evidence="1">Belongs to the sigma-70 factor family. ECF subfamily.</text>
</comment>